<feature type="region of interest" description="Disordered" evidence="1">
    <location>
        <begin position="84"/>
        <end position="119"/>
    </location>
</feature>
<evidence type="ECO:0000313" key="2">
    <source>
        <dbReference type="EMBL" id="KAL2720058.1"/>
    </source>
</evidence>
<keyword evidence="3" id="KW-1185">Reference proteome</keyword>
<proteinExistence type="predicted"/>
<dbReference type="Proteomes" id="UP001607302">
    <property type="component" value="Unassembled WGS sequence"/>
</dbReference>
<accession>A0ABD2AHF7</accession>
<gene>
    <name evidence="2" type="ORF">V1478_010324</name>
</gene>
<comment type="caution">
    <text evidence="2">The sequence shown here is derived from an EMBL/GenBank/DDBJ whole genome shotgun (WGS) entry which is preliminary data.</text>
</comment>
<dbReference type="EMBL" id="JAUDFV010000147">
    <property type="protein sequence ID" value="KAL2720058.1"/>
    <property type="molecule type" value="Genomic_DNA"/>
</dbReference>
<dbReference type="AlphaFoldDB" id="A0ABD2AHF7"/>
<sequence length="170" mass="19489">MNKTLLRRHIRFVSERDICSRTLAQSDSWISGSTRLGETRRDETRRNATSRDSRVPGRPSRHGWGGNRYSRLPACLPTLRRTLNVSPLTETPPPTSPTSAYAPHRPMDKEEEEKEVAVKKEKVVKTTLYPRVLMPPRRVARRQRRKAFSKVSGKDHDIIHWRTNSPGVAG</sequence>
<evidence type="ECO:0000256" key="1">
    <source>
        <dbReference type="SAM" id="MobiDB-lite"/>
    </source>
</evidence>
<feature type="region of interest" description="Disordered" evidence="1">
    <location>
        <begin position="35"/>
        <end position="71"/>
    </location>
</feature>
<name>A0ABD2AHF7_VESSQ</name>
<feature type="compositionally biased region" description="Basic residues" evidence="1">
    <location>
        <begin position="138"/>
        <end position="148"/>
    </location>
</feature>
<feature type="compositionally biased region" description="Basic and acidic residues" evidence="1">
    <location>
        <begin position="37"/>
        <end position="55"/>
    </location>
</feature>
<organism evidence="2 3">
    <name type="scientific">Vespula squamosa</name>
    <name type="common">Southern yellow jacket</name>
    <name type="synonym">Wasp</name>
    <dbReference type="NCBI Taxonomy" id="30214"/>
    <lineage>
        <taxon>Eukaryota</taxon>
        <taxon>Metazoa</taxon>
        <taxon>Ecdysozoa</taxon>
        <taxon>Arthropoda</taxon>
        <taxon>Hexapoda</taxon>
        <taxon>Insecta</taxon>
        <taxon>Pterygota</taxon>
        <taxon>Neoptera</taxon>
        <taxon>Endopterygota</taxon>
        <taxon>Hymenoptera</taxon>
        <taxon>Apocrita</taxon>
        <taxon>Aculeata</taxon>
        <taxon>Vespoidea</taxon>
        <taxon>Vespidae</taxon>
        <taxon>Vespinae</taxon>
        <taxon>Vespula</taxon>
    </lineage>
</organism>
<protein>
    <submittedName>
        <fullName evidence="2">Uncharacterized protein</fullName>
    </submittedName>
</protein>
<evidence type="ECO:0000313" key="3">
    <source>
        <dbReference type="Proteomes" id="UP001607302"/>
    </source>
</evidence>
<feature type="region of interest" description="Disordered" evidence="1">
    <location>
        <begin position="134"/>
        <end position="170"/>
    </location>
</feature>
<reference evidence="2 3" key="1">
    <citation type="journal article" date="2024" name="Ann. Entomol. Soc. Am.">
        <title>Genomic analyses of the southern and eastern yellowjacket wasps (Hymenoptera: Vespidae) reveal evolutionary signatures of social life.</title>
        <authorList>
            <person name="Catto M.A."/>
            <person name="Caine P.B."/>
            <person name="Orr S.E."/>
            <person name="Hunt B.G."/>
            <person name="Goodisman M.A.D."/>
        </authorList>
    </citation>
    <scope>NUCLEOTIDE SEQUENCE [LARGE SCALE GENOMIC DNA]</scope>
    <source>
        <strain evidence="2">233</strain>
        <tissue evidence="2">Head and thorax</tissue>
    </source>
</reference>